<accession>A0A2P0QHY1</accession>
<dbReference type="PROSITE" id="PS00962">
    <property type="entry name" value="RIBOSOMAL_S2_1"/>
    <property type="match status" value="1"/>
</dbReference>
<evidence type="ECO:0000256" key="2">
    <source>
        <dbReference type="ARBA" id="ARBA00022980"/>
    </source>
</evidence>
<dbReference type="GO" id="GO:0006412">
    <property type="term" value="P:translation"/>
    <property type="evidence" value="ECO:0007669"/>
    <property type="project" value="UniProtKB-UniRule"/>
</dbReference>
<dbReference type="AlphaFoldDB" id="A0A2P0QHY1"/>
<protein>
    <recommendedName>
        <fullName evidence="4">Small ribosomal subunit protein uS2c</fullName>
    </recommendedName>
</protein>
<organism evidence="5">
    <name type="scientific">Codium arenicola</name>
    <dbReference type="NCBI Taxonomy" id="1191365"/>
    <lineage>
        <taxon>Eukaryota</taxon>
        <taxon>Viridiplantae</taxon>
        <taxon>Chlorophyta</taxon>
        <taxon>core chlorophytes</taxon>
        <taxon>Ulvophyceae</taxon>
        <taxon>TCBD clade</taxon>
        <taxon>Bryopsidales</taxon>
        <taxon>Bryopsidineae</taxon>
        <taxon>Codiaceae</taxon>
        <taxon>Codium</taxon>
    </lineage>
</organism>
<keyword evidence="5" id="KW-0150">Chloroplast</keyword>
<comment type="similarity">
    <text evidence="1 4">Belongs to the universal ribosomal protein uS2 family.</text>
</comment>
<sequence>MQTQIILNQMIKAGLHFGHTKDQWNPKMSPYIYKEKNGVHIIDIIQTWFYIRQVCKFLEISTAKGQKVLFVGTKKQAAQLIQLTAIKCHSFFVNQRWLGGLLTNWRTIKKSIYKLNTLDTKSTHISAKHTFLKKKKKDKLVKYFRGLQNMQNVPEIVIIIGQQKELNAVYECQKLGLRTITILDTNCNPLLADLFIPANDDSISSIKFILDQLAVAILKGKQTFKLKQKKENK</sequence>
<dbReference type="Pfam" id="PF00318">
    <property type="entry name" value="Ribosomal_S2"/>
    <property type="match status" value="1"/>
</dbReference>
<evidence type="ECO:0000313" key="5">
    <source>
        <dbReference type="EMBL" id="ARO74365.1"/>
    </source>
</evidence>
<dbReference type="PANTHER" id="PTHR12534">
    <property type="entry name" value="30S RIBOSOMAL PROTEIN S2 PROKARYOTIC AND ORGANELLAR"/>
    <property type="match status" value="1"/>
</dbReference>
<proteinExistence type="inferred from homology"/>
<reference evidence="5" key="1">
    <citation type="submission" date="2017-03" db="EMBL/GenBank/DDBJ databases">
        <title>Chloroplast genome evolution in siphonous green algae.</title>
        <authorList>
            <person name="Cremen M.C."/>
            <person name="Marcelino V.R."/>
            <person name="Verbruggen H."/>
        </authorList>
    </citation>
    <scope>NUCLEOTIDE SEQUENCE</scope>
</reference>
<dbReference type="InterPro" id="IPR018130">
    <property type="entry name" value="Ribosomal_uS2_CS"/>
</dbReference>
<dbReference type="SUPFAM" id="SSF52313">
    <property type="entry name" value="Ribosomal protein S2"/>
    <property type="match status" value="1"/>
</dbReference>
<geneLocation type="chloroplast" evidence="5"/>
<keyword evidence="3 4" id="KW-0687">Ribonucleoprotein</keyword>
<dbReference type="EMBL" id="KY819066">
    <property type="protein sequence ID" value="ARO74365.1"/>
    <property type="molecule type" value="Genomic_DNA"/>
</dbReference>
<dbReference type="CDD" id="cd01425">
    <property type="entry name" value="RPS2"/>
    <property type="match status" value="1"/>
</dbReference>
<evidence type="ECO:0000256" key="1">
    <source>
        <dbReference type="ARBA" id="ARBA00006242"/>
    </source>
</evidence>
<dbReference type="Gene3D" id="3.40.50.10490">
    <property type="entry name" value="Glucose-6-phosphate isomerase like protein, domain 1"/>
    <property type="match status" value="1"/>
</dbReference>
<dbReference type="GeneID" id="37276328"/>
<evidence type="ECO:0000256" key="4">
    <source>
        <dbReference type="HAMAP-Rule" id="MF_00291"/>
    </source>
</evidence>
<evidence type="ECO:0000256" key="3">
    <source>
        <dbReference type="ARBA" id="ARBA00023274"/>
    </source>
</evidence>
<dbReference type="InterPro" id="IPR001865">
    <property type="entry name" value="Ribosomal_uS2"/>
</dbReference>
<dbReference type="GO" id="GO:0003735">
    <property type="term" value="F:structural constituent of ribosome"/>
    <property type="evidence" value="ECO:0007669"/>
    <property type="project" value="InterPro"/>
</dbReference>
<dbReference type="GO" id="GO:0009507">
    <property type="term" value="C:chloroplast"/>
    <property type="evidence" value="ECO:0007669"/>
    <property type="project" value="UniProtKB-SubCell"/>
</dbReference>
<dbReference type="GO" id="GO:0005763">
    <property type="term" value="C:mitochondrial small ribosomal subunit"/>
    <property type="evidence" value="ECO:0007669"/>
    <property type="project" value="TreeGrafter"/>
</dbReference>
<comment type="subcellular location">
    <subcellularLocation>
        <location evidence="4">Plastid</location>
        <location evidence="4">Chloroplast</location>
    </subcellularLocation>
</comment>
<name>A0A2P0QHY1_9CHLO</name>
<dbReference type="InterPro" id="IPR005706">
    <property type="entry name" value="Ribosomal_uS2_bac/mit/plastid"/>
</dbReference>
<gene>
    <name evidence="4 5" type="primary">rps2</name>
</gene>
<keyword evidence="2 4" id="KW-0689">Ribosomal protein</keyword>
<keyword evidence="5" id="KW-0934">Plastid</keyword>
<dbReference type="PRINTS" id="PR00395">
    <property type="entry name" value="RIBOSOMALS2"/>
</dbReference>
<dbReference type="PANTHER" id="PTHR12534:SF0">
    <property type="entry name" value="SMALL RIBOSOMAL SUBUNIT PROTEIN US2M"/>
    <property type="match status" value="1"/>
</dbReference>
<dbReference type="HAMAP" id="MF_00291_B">
    <property type="entry name" value="Ribosomal_uS2_B"/>
    <property type="match status" value="1"/>
</dbReference>
<dbReference type="InterPro" id="IPR023591">
    <property type="entry name" value="Ribosomal_uS2_flav_dom_sf"/>
</dbReference>
<dbReference type="NCBIfam" id="TIGR01011">
    <property type="entry name" value="rpsB_bact"/>
    <property type="match status" value="1"/>
</dbReference>
<dbReference type="Gene3D" id="1.10.287.610">
    <property type="entry name" value="Helix hairpin bin"/>
    <property type="match status" value="1"/>
</dbReference>
<dbReference type="RefSeq" id="YP_009472727.1">
    <property type="nucleotide sequence ID" value="NC_037366.1"/>
</dbReference>